<evidence type="ECO:0000313" key="2">
    <source>
        <dbReference type="EMBL" id="EGH49387.1"/>
    </source>
</evidence>
<dbReference type="AlphaFoldDB" id="F3GQN4"/>
<protein>
    <submittedName>
        <fullName evidence="2">Urease accessory protein UreD</fullName>
    </submittedName>
</protein>
<gene>
    <name evidence="2" type="ORF">PSYPI_46269</name>
</gene>
<reference evidence="2 3" key="1">
    <citation type="journal article" date="2011" name="PLoS Pathog.">
        <title>Dynamic evolution of pathogenicity revealed by sequencing and comparative genomics of 19 Pseudomonas syringae isolates.</title>
        <authorList>
            <person name="Baltrus D.A."/>
            <person name="Nishimura M.T."/>
            <person name="Romanchuk A."/>
            <person name="Chang J.H."/>
            <person name="Mukhtar M.S."/>
            <person name="Cherkis K."/>
            <person name="Roach J."/>
            <person name="Grant S.R."/>
            <person name="Jones C.D."/>
            <person name="Dangl J.L."/>
        </authorList>
    </citation>
    <scope>NUCLEOTIDE SEQUENCE [LARGE SCALE GENOMIC DNA]</scope>
    <source>
        <strain evidence="2 3">1704B</strain>
    </source>
</reference>
<dbReference type="GO" id="GO:0016151">
    <property type="term" value="F:nickel cation binding"/>
    <property type="evidence" value="ECO:0007669"/>
    <property type="project" value="InterPro"/>
</dbReference>
<sequence length="47" mass="5231">MPQETIVFSNAQAELSTRIELHGDAKLCYWDVVALGRPASGERFEHG</sequence>
<dbReference type="Pfam" id="PF01774">
    <property type="entry name" value="UreD"/>
    <property type="match status" value="1"/>
</dbReference>
<feature type="non-terminal residue" evidence="2">
    <location>
        <position position="47"/>
    </location>
</feature>
<dbReference type="HOGENOM" id="CLU_3177424_0_0_6"/>
<dbReference type="InterPro" id="IPR002669">
    <property type="entry name" value="UreD"/>
</dbReference>
<dbReference type="EMBL" id="AEAI01004210">
    <property type="protein sequence ID" value="EGH49387.1"/>
    <property type="molecule type" value="Genomic_DNA"/>
</dbReference>
<comment type="caution">
    <text evidence="2">The sequence shown here is derived from an EMBL/GenBank/DDBJ whole genome shotgun (WGS) entry which is preliminary data.</text>
</comment>
<organism evidence="2 3">
    <name type="scientific">Pseudomonas syringae pv. pisi str. 1704B</name>
    <dbReference type="NCBI Taxonomy" id="629263"/>
    <lineage>
        <taxon>Bacteria</taxon>
        <taxon>Pseudomonadati</taxon>
        <taxon>Pseudomonadota</taxon>
        <taxon>Gammaproteobacteria</taxon>
        <taxon>Pseudomonadales</taxon>
        <taxon>Pseudomonadaceae</taxon>
        <taxon>Pseudomonas</taxon>
        <taxon>Pseudomonas syringae</taxon>
    </lineage>
</organism>
<evidence type="ECO:0000313" key="3">
    <source>
        <dbReference type="Proteomes" id="UP000004986"/>
    </source>
</evidence>
<proteinExistence type="predicted"/>
<accession>F3GQN4</accession>
<name>F3GQN4_PSESJ</name>
<keyword evidence="1" id="KW-0143">Chaperone</keyword>
<evidence type="ECO:0000256" key="1">
    <source>
        <dbReference type="ARBA" id="ARBA00023186"/>
    </source>
</evidence>
<dbReference type="Proteomes" id="UP000004986">
    <property type="component" value="Unassembled WGS sequence"/>
</dbReference>
<keyword evidence="3" id="KW-1185">Reference proteome</keyword>